<evidence type="ECO:0000313" key="2">
    <source>
        <dbReference type="Proteomes" id="UP000033109"/>
    </source>
</evidence>
<protein>
    <recommendedName>
        <fullName evidence="3">Ava_C0101 and related proteins</fullName>
    </recommendedName>
</protein>
<dbReference type="OrthoDB" id="9800945at2"/>
<keyword evidence="2" id="KW-1185">Reference proteome</keyword>
<dbReference type="PATRIC" id="fig|400092.3.peg.4928"/>
<accession>A0A0E3UZD2</accession>
<dbReference type="STRING" id="400092.PKOR_22450"/>
<dbReference type="AlphaFoldDB" id="A0A0E3UZD2"/>
<proteinExistence type="predicted"/>
<evidence type="ECO:0000313" key="1">
    <source>
        <dbReference type="EMBL" id="AKD05922.1"/>
    </source>
</evidence>
<name>A0A0E3UZD2_9BACT</name>
<dbReference type="EMBL" id="CP009621">
    <property type="protein sequence ID" value="AKD05922.1"/>
    <property type="molecule type" value="Genomic_DNA"/>
</dbReference>
<dbReference type="Pfam" id="PF19459">
    <property type="entry name" value="DUF5996"/>
    <property type="match status" value="1"/>
</dbReference>
<dbReference type="InterPro" id="IPR046038">
    <property type="entry name" value="DUF5996"/>
</dbReference>
<reference evidence="1 2" key="1">
    <citation type="journal article" date="2015" name="Sci. Rep.">
        <title>Unraveling adaptation of Pontibacter korlensis to radiation and infertility in desert through complete genome and comparative transcriptomic analysis.</title>
        <authorList>
            <person name="Dai J."/>
            <person name="Dai W."/>
            <person name="Qiu C."/>
            <person name="Yang Z."/>
            <person name="Zhang Y."/>
            <person name="Zhou M."/>
            <person name="Zhang L."/>
            <person name="Fang C."/>
            <person name="Gao Q."/>
            <person name="Yang Q."/>
            <person name="Li X."/>
            <person name="Wang Z."/>
            <person name="Wang Z."/>
            <person name="Jia Z."/>
            <person name="Chen X."/>
        </authorList>
    </citation>
    <scope>NUCLEOTIDE SEQUENCE [LARGE SCALE GENOMIC DNA]</scope>
    <source>
        <strain evidence="1 2">X14-1T</strain>
    </source>
</reference>
<dbReference type="KEGG" id="pko:PKOR_22450"/>
<organism evidence="1 2">
    <name type="scientific">Pontibacter korlensis</name>
    <dbReference type="NCBI Taxonomy" id="400092"/>
    <lineage>
        <taxon>Bacteria</taxon>
        <taxon>Pseudomonadati</taxon>
        <taxon>Bacteroidota</taxon>
        <taxon>Cytophagia</taxon>
        <taxon>Cytophagales</taxon>
        <taxon>Hymenobacteraceae</taxon>
        <taxon>Pontibacter</taxon>
    </lineage>
</organism>
<dbReference type="HOGENOM" id="CLU_054566_0_0_10"/>
<gene>
    <name evidence="1" type="ORF">PKOR_22450</name>
</gene>
<dbReference type="Proteomes" id="UP000033109">
    <property type="component" value="Chromosome"/>
</dbReference>
<evidence type="ECO:0008006" key="3">
    <source>
        <dbReference type="Google" id="ProtNLM"/>
    </source>
</evidence>
<sequence length="313" mass="36076">MASLTATPPVLDEFPPLPLEEWESTKYTLHLYLQIIGKIRLKLMPRRNHWWNATLYVTSRGLSTSPMPYKFYTLECELDFIDHQLHLRTNTSASESITLQDGLSVAEYYTQVMKALEVLGVHVELLAKPYDNKSTIPFAQDHTHATYNQEQVHRYWRVLVTVDQVLKEFSGRFYGKTCPVHLYWHHLDLTVTRFSGKQVPINPEASIVEKDAYSHEVISFGFWPGDDQVRFPAFYSYTYPAPKGLDQQPLQPKQASWVDSNGSPMAILNYEELRELDNPRQALLDFLESAYQAGAQLAQWPVQELTVKPLEAL</sequence>